<keyword evidence="5" id="KW-0804">Transcription</keyword>
<dbReference type="Gene3D" id="3.40.50.2300">
    <property type="match status" value="1"/>
</dbReference>
<dbReference type="KEGG" id="egm:AYC65_11745"/>
<evidence type="ECO:0000313" key="9">
    <source>
        <dbReference type="Proteomes" id="UP000595426"/>
    </source>
</evidence>
<accession>A0A7T7ZZ68</accession>
<dbReference type="RefSeq" id="WP_034866445.1">
    <property type="nucleotide sequence ID" value="NZ_CAJJUP010000006.1"/>
</dbReference>
<dbReference type="GeneID" id="93133583"/>
<dbReference type="EMBL" id="CP067018">
    <property type="protein sequence ID" value="QQN59305.1"/>
    <property type="molecule type" value="Genomic_DNA"/>
</dbReference>
<proteinExistence type="predicted"/>
<dbReference type="SUPFAM" id="SSF52172">
    <property type="entry name" value="CheY-like"/>
    <property type="match status" value="1"/>
</dbReference>
<dbReference type="SMART" id="SM00850">
    <property type="entry name" value="LytTR"/>
    <property type="match status" value="1"/>
</dbReference>
<evidence type="ECO:0000256" key="5">
    <source>
        <dbReference type="ARBA" id="ARBA00023163"/>
    </source>
</evidence>
<evidence type="ECO:0000256" key="1">
    <source>
        <dbReference type="ARBA" id="ARBA00022553"/>
    </source>
</evidence>
<feature type="modified residue" description="4-aspartylphosphate" evidence="6">
    <location>
        <position position="57"/>
    </location>
</feature>
<organism evidence="8 9">
    <name type="scientific">Elizabethkingia bruuniana</name>
    <dbReference type="NCBI Taxonomy" id="1756149"/>
    <lineage>
        <taxon>Bacteria</taxon>
        <taxon>Pseudomonadati</taxon>
        <taxon>Bacteroidota</taxon>
        <taxon>Flavobacteriia</taxon>
        <taxon>Flavobacteriales</taxon>
        <taxon>Weeksellaceae</taxon>
        <taxon>Elizabethkingia</taxon>
    </lineage>
</organism>
<dbReference type="GO" id="GO:0006355">
    <property type="term" value="P:regulation of DNA-templated transcription"/>
    <property type="evidence" value="ECO:0007669"/>
    <property type="project" value="TreeGrafter"/>
</dbReference>
<evidence type="ECO:0000259" key="7">
    <source>
        <dbReference type="PROSITE" id="PS50110"/>
    </source>
</evidence>
<dbReference type="OrthoDB" id="2168082at2"/>
<feature type="domain" description="Response regulatory" evidence="7">
    <location>
        <begin position="6"/>
        <end position="116"/>
    </location>
</feature>
<dbReference type="Pfam" id="PF00072">
    <property type="entry name" value="Response_reg"/>
    <property type="match status" value="1"/>
</dbReference>
<keyword evidence="3" id="KW-0805">Transcription regulation</keyword>
<reference evidence="8 9" key="1">
    <citation type="submission" date="2020-12" db="EMBL/GenBank/DDBJ databases">
        <title>FDA dAtabase for Regulatory Grade micrObial Sequences (FDA-ARGOS): Supporting development and validation of Infectious Disease Dx tests.</title>
        <authorList>
            <person name="Kerrigan L."/>
            <person name="Long C."/>
            <person name="Tallon L."/>
            <person name="Sadzewicz L."/>
            <person name="Zhao X."/>
            <person name="Boylan J."/>
            <person name="Ott S."/>
            <person name="Bowen H."/>
            <person name="Vavikolanu K."/>
            <person name="Mehta A."/>
            <person name="Aluvathingal J."/>
            <person name="Nadendla S."/>
            <person name="Yan Y."/>
            <person name="Sichtig H."/>
        </authorList>
    </citation>
    <scope>NUCLEOTIDE SEQUENCE [LARGE SCALE GENOMIC DNA]</scope>
    <source>
        <strain evidence="8 9">FDAARGOS_1031</strain>
    </source>
</reference>
<dbReference type="GO" id="GO:0000976">
    <property type="term" value="F:transcription cis-regulatory region binding"/>
    <property type="evidence" value="ECO:0007669"/>
    <property type="project" value="TreeGrafter"/>
</dbReference>
<dbReference type="Gene3D" id="2.40.50.1020">
    <property type="entry name" value="LytTr DNA-binding domain"/>
    <property type="match status" value="1"/>
</dbReference>
<dbReference type="InterPro" id="IPR039420">
    <property type="entry name" value="WalR-like"/>
</dbReference>
<gene>
    <name evidence="8" type="ORF">I6H88_01600</name>
</gene>
<dbReference type="AlphaFoldDB" id="A0A7T7ZZ68"/>
<dbReference type="PANTHER" id="PTHR48111">
    <property type="entry name" value="REGULATOR OF RPOS"/>
    <property type="match status" value="1"/>
</dbReference>
<keyword evidence="1 6" id="KW-0597">Phosphoprotein</keyword>
<evidence type="ECO:0000256" key="3">
    <source>
        <dbReference type="ARBA" id="ARBA00023015"/>
    </source>
</evidence>
<keyword evidence="2" id="KW-0902">Two-component regulatory system</keyword>
<dbReference type="GO" id="GO:0000156">
    <property type="term" value="F:phosphorelay response regulator activity"/>
    <property type="evidence" value="ECO:0007669"/>
    <property type="project" value="TreeGrafter"/>
</dbReference>
<evidence type="ECO:0000256" key="2">
    <source>
        <dbReference type="ARBA" id="ARBA00023012"/>
    </source>
</evidence>
<evidence type="ECO:0000256" key="4">
    <source>
        <dbReference type="ARBA" id="ARBA00023125"/>
    </source>
</evidence>
<dbReference type="InterPro" id="IPR011006">
    <property type="entry name" value="CheY-like_superfamily"/>
</dbReference>
<dbReference type="PANTHER" id="PTHR48111:SF1">
    <property type="entry name" value="TWO-COMPONENT RESPONSE REGULATOR ORR33"/>
    <property type="match status" value="1"/>
</dbReference>
<dbReference type="PROSITE" id="PS50110">
    <property type="entry name" value="RESPONSE_REGULATORY"/>
    <property type="match status" value="1"/>
</dbReference>
<sequence>MTNTIRCVILDDELLAISYLKLLCEQIEGVEVVRVFNNPKYFLEEINDIDCDLCILDIEMPGLNGLQVAELISHKKIIFTTAYKEYAAEAFDLNVVDYVRKPIKKERLQQAFAKAKEFVEVPKNNFLEWNTNLGKSRIFTDQIAYIKTSEIDSRDKDLILNDRTVIILKNINFKTLLEMLPEKDFVQINKKEIIALKSIKVVSANEIITNISEDGEHFTKLHISEVYKTDLMEKLGN</sequence>
<dbReference type="InterPro" id="IPR007492">
    <property type="entry name" value="LytTR_DNA-bd_dom"/>
</dbReference>
<evidence type="ECO:0000256" key="6">
    <source>
        <dbReference type="PROSITE-ProRule" id="PRU00169"/>
    </source>
</evidence>
<dbReference type="SMART" id="SM00448">
    <property type="entry name" value="REC"/>
    <property type="match status" value="1"/>
</dbReference>
<evidence type="ECO:0000313" key="8">
    <source>
        <dbReference type="EMBL" id="QQN59305.1"/>
    </source>
</evidence>
<keyword evidence="9" id="KW-1185">Reference proteome</keyword>
<dbReference type="Proteomes" id="UP000595426">
    <property type="component" value="Chromosome"/>
</dbReference>
<dbReference type="GO" id="GO:0032993">
    <property type="term" value="C:protein-DNA complex"/>
    <property type="evidence" value="ECO:0007669"/>
    <property type="project" value="TreeGrafter"/>
</dbReference>
<dbReference type="GO" id="GO:0005829">
    <property type="term" value="C:cytosol"/>
    <property type="evidence" value="ECO:0007669"/>
    <property type="project" value="TreeGrafter"/>
</dbReference>
<protein>
    <submittedName>
        <fullName evidence="8">Response regulator transcription factor</fullName>
    </submittedName>
</protein>
<keyword evidence="4" id="KW-0238">DNA-binding</keyword>
<name>A0A7T7ZZ68_9FLAO</name>
<dbReference type="InterPro" id="IPR001789">
    <property type="entry name" value="Sig_transdc_resp-reg_receiver"/>
</dbReference>